<feature type="transmembrane region" description="Helical" evidence="6">
    <location>
        <begin position="270"/>
        <end position="295"/>
    </location>
</feature>
<evidence type="ECO:0000256" key="1">
    <source>
        <dbReference type="ARBA" id="ARBA00004651"/>
    </source>
</evidence>
<feature type="transmembrane region" description="Helical" evidence="6">
    <location>
        <begin position="404"/>
        <end position="425"/>
    </location>
</feature>
<evidence type="ECO:0000256" key="2">
    <source>
        <dbReference type="ARBA" id="ARBA00022475"/>
    </source>
</evidence>
<feature type="transmembrane region" description="Helical" evidence="6">
    <location>
        <begin position="378"/>
        <end position="398"/>
    </location>
</feature>
<feature type="transmembrane region" description="Helical" evidence="6">
    <location>
        <begin position="163"/>
        <end position="182"/>
    </location>
</feature>
<dbReference type="InterPro" id="IPR050833">
    <property type="entry name" value="Poly_Biosynth_Transport"/>
</dbReference>
<proteinExistence type="predicted"/>
<accession>A0ABV8R6Y1</accession>
<feature type="transmembrane region" description="Helical" evidence="6">
    <location>
        <begin position="95"/>
        <end position="118"/>
    </location>
</feature>
<evidence type="ECO:0000313" key="7">
    <source>
        <dbReference type="EMBL" id="MFC4268197.1"/>
    </source>
</evidence>
<dbReference type="EMBL" id="JBHSCY010000001">
    <property type="protein sequence ID" value="MFC4268197.1"/>
    <property type="molecule type" value="Genomic_DNA"/>
</dbReference>
<protein>
    <submittedName>
        <fullName evidence="7">Oligosaccharide flippase family protein</fullName>
    </submittedName>
</protein>
<feature type="transmembrane region" description="Helical" evidence="6">
    <location>
        <begin position="236"/>
        <end position="258"/>
    </location>
</feature>
<comment type="caution">
    <text evidence="7">The sequence shown here is derived from an EMBL/GenBank/DDBJ whole genome shotgun (WGS) entry which is preliminary data.</text>
</comment>
<name>A0ABV8R6Y1_9FLAO</name>
<keyword evidence="4 6" id="KW-1133">Transmembrane helix</keyword>
<comment type="subcellular location">
    <subcellularLocation>
        <location evidence="1">Cell membrane</location>
        <topology evidence="1">Multi-pass membrane protein</topology>
    </subcellularLocation>
</comment>
<feature type="transmembrane region" description="Helical" evidence="6">
    <location>
        <begin position="55"/>
        <end position="83"/>
    </location>
</feature>
<sequence length="487" mass="55887">MKIKNLNKLIDSDIKLKIANGVFWSFLGTFISRGLFFLTTIFITDVVSLEEYGEIGIIKSIIVTFTMFSLASFGVTATRYIAIYKEKDLSRVGKILSLTLLSTVLVSLIIFIGINAFSTYFSRHVINKEGFTLGTFLISIAILFSAINGYQNGALAGFEKFKNISIINIINGVLSIPILFLLTKYYGVLGYCFGMALLFFILFICSQIYLQRAVKEVDIKLNFFNIKSEFKIIKKFSIPSFLGGFIISPTILVCNNILVKSNNGFVAMGIYEAAFNFSIIAMTFNSMVGQVLYPFAVRLFNKKNKKFDFLNLNMPWLIGVFLSLFLIFLPDFFTYIFDEKYHNIEMYKTVIYIAIFIIFISHRQGISRNLAAVNKMWYGFFDNLIWAFLAIVFTFYFVDKGAQGRALAFVLAYLINSIFILPFYIKKEIIQKNFIYSIQSISIWSLVLVSFWITTFNLDLYLRLLLLILSLIFLCFISVNWFLKSKN</sequence>
<keyword evidence="8" id="KW-1185">Reference proteome</keyword>
<keyword evidence="2" id="KW-1003">Cell membrane</keyword>
<feature type="transmembrane region" description="Helical" evidence="6">
    <location>
        <begin position="434"/>
        <end position="454"/>
    </location>
</feature>
<dbReference type="Pfam" id="PF01943">
    <property type="entry name" value="Polysacc_synt"/>
    <property type="match status" value="1"/>
</dbReference>
<feature type="transmembrane region" description="Helical" evidence="6">
    <location>
        <begin position="349"/>
        <end position="366"/>
    </location>
</feature>
<evidence type="ECO:0000256" key="5">
    <source>
        <dbReference type="ARBA" id="ARBA00023136"/>
    </source>
</evidence>
<feature type="transmembrane region" description="Helical" evidence="6">
    <location>
        <begin position="21"/>
        <end position="43"/>
    </location>
</feature>
<evidence type="ECO:0000256" key="4">
    <source>
        <dbReference type="ARBA" id="ARBA00022989"/>
    </source>
</evidence>
<keyword evidence="5 6" id="KW-0472">Membrane</keyword>
<reference evidence="8" key="1">
    <citation type="journal article" date="2019" name="Int. J. Syst. Evol. Microbiol.">
        <title>The Global Catalogue of Microorganisms (GCM) 10K type strain sequencing project: providing services to taxonomists for standard genome sequencing and annotation.</title>
        <authorList>
            <consortium name="The Broad Institute Genomics Platform"/>
            <consortium name="The Broad Institute Genome Sequencing Center for Infectious Disease"/>
            <person name="Wu L."/>
            <person name="Ma J."/>
        </authorList>
    </citation>
    <scope>NUCLEOTIDE SEQUENCE [LARGE SCALE GENOMIC DNA]</scope>
    <source>
        <strain evidence="8">CECT 8655</strain>
    </source>
</reference>
<dbReference type="RefSeq" id="WP_377408531.1">
    <property type="nucleotide sequence ID" value="NZ_JBHSCY010000001.1"/>
</dbReference>
<dbReference type="PANTHER" id="PTHR30250:SF11">
    <property type="entry name" value="O-ANTIGEN TRANSPORTER-RELATED"/>
    <property type="match status" value="1"/>
</dbReference>
<feature type="transmembrane region" description="Helical" evidence="6">
    <location>
        <begin position="316"/>
        <end position="337"/>
    </location>
</feature>
<dbReference type="PANTHER" id="PTHR30250">
    <property type="entry name" value="PST FAMILY PREDICTED COLANIC ACID TRANSPORTER"/>
    <property type="match status" value="1"/>
</dbReference>
<keyword evidence="3 6" id="KW-0812">Transmembrane</keyword>
<gene>
    <name evidence="7" type="ORF">ACFOWD_04705</name>
</gene>
<dbReference type="InterPro" id="IPR002797">
    <property type="entry name" value="Polysacc_synth"/>
</dbReference>
<organism evidence="7 8">
    <name type="scientific">Polaribacter marinivivus</name>
    <dbReference type="NCBI Taxonomy" id="1524260"/>
    <lineage>
        <taxon>Bacteria</taxon>
        <taxon>Pseudomonadati</taxon>
        <taxon>Bacteroidota</taxon>
        <taxon>Flavobacteriia</taxon>
        <taxon>Flavobacteriales</taxon>
        <taxon>Flavobacteriaceae</taxon>
    </lineage>
</organism>
<evidence type="ECO:0000313" key="8">
    <source>
        <dbReference type="Proteomes" id="UP001595826"/>
    </source>
</evidence>
<dbReference type="Proteomes" id="UP001595826">
    <property type="component" value="Unassembled WGS sequence"/>
</dbReference>
<evidence type="ECO:0000256" key="3">
    <source>
        <dbReference type="ARBA" id="ARBA00022692"/>
    </source>
</evidence>
<feature type="transmembrane region" description="Helical" evidence="6">
    <location>
        <begin position="188"/>
        <end position="210"/>
    </location>
</feature>
<evidence type="ECO:0000256" key="6">
    <source>
        <dbReference type="SAM" id="Phobius"/>
    </source>
</evidence>
<feature type="transmembrane region" description="Helical" evidence="6">
    <location>
        <begin position="460"/>
        <end position="483"/>
    </location>
</feature>
<feature type="transmembrane region" description="Helical" evidence="6">
    <location>
        <begin position="130"/>
        <end position="151"/>
    </location>
</feature>